<evidence type="ECO:0000313" key="4">
    <source>
        <dbReference type="Proteomes" id="UP000246121"/>
    </source>
</evidence>
<dbReference type="VEuPathDB" id="TriTrypDB:TCSYLVIO_001422"/>
<reference evidence="3 4" key="1">
    <citation type="journal article" date="2018" name="Microb. Genom.">
        <title>Expanding an expanded genome: long-read sequencing of Trypanosoma cruzi.</title>
        <authorList>
            <person name="Berna L."/>
            <person name="Rodriguez M."/>
            <person name="Chiribao M.L."/>
            <person name="Parodi-Talice A."/>
            <person name="Pita S."/>
            <person name="Rijo G."/>
            <person name="Alvarez-Valin F."/>
            <person name="Robello C."/>
        </authorList>
    </citation>
    <scope>NUCLEOTIDE SEQUENCE [LARGE SCALE GENOMIC DNA]</scope>
    <source>
        <strain evidence="3 4">Dm28c</strain>
    </source>
</reference>
<name>A0A2V2VDN9_TRYCR</name>
<dbReference type="VEuPathDB" id="TriTrypDB:TcCL_NonESM08083"/>
<protein>
    <recommendedName>
        <fullName evidence="2">START domain-containing protein</fullName>
    </recommendedName>
</protein>
<proteinExistence type="predicted"/>
<dbReference type="AlphaFoldDB" id="A0A2V2VDN9"/>
<dbReference type="PANTHER" id="PTHR19308:SF14">
    <property type="entry name" value="START DOMAIN-CONTAINING PROTEIN"/>
    <property type="match status" value="1"/>
</dbReference>
<feature type="region of interest" description="Disordered" evidence="1">
    <location>
        <begin position="300"/>
        <end position="342"/>
    </location>
</feature>
<dbReference type="PROSITE" id="PS50848">
    <property type="entry name" value="START"/>
    <property type="match status" value="1"/>
</dbReference>
<dbReference type="VEuPathDB" id="TriTrypDB:C3747_42g22"/>
<dbReference type="InterPro" id="IPR051213">
    <property type="entry name" value="START_lipid_transfer"/>
</dbReference>
<dbReference type="VEuPathDB" id="TriTrypDB:TCDM_14488"/>
<dbReference type="VEuPathDB" id="TriTrypDB:TcCLB.506207.30"/>
<gene>
    <name evidence="3" type="ORF">C4B63_32g21</name>
</gene>
<dbReference type="VEuPathDB" id="TriTrypDB:ECC02_004082"/>
<dbReference type="VEuPathDB" id="TriTrypDB:TcG_05460"/>
<dbReference type="VEuPathDB" id="TriTrypDB:TcBrA4_0009980"/>
<evidence type="ECO:0000259" key="2">
    <source>
        <dbReference type="PROSITE" id="PS50848"/>
    </source>
</evidence>
<dbReference type="Proteomes" id="UP000246121">
    <property type="component" value="Unassembled WGS sequence"/>
</dbReference>
<evidence type="ECO:0000256" key="1">
    <source>
        <dbReference type="SAM" id="MobiDB-lite"/>
    </source>
</evidence>
<dbReference type="VEuPathDB" id="TriTrypDB:BCY84_11098"/>
<accession>A0A2V2VDN9</accession>
<dbReference type="VEuPathDB" id="TriTrypDB:TcCLB.510065.50"/>
<dbReference type="GO" id="GO:0005737">
    <property type="term" value="C:cytoplasm"/>
    <property type="evidence" value="ECO:0007669"/>
    <property type="project" value="UniProtKB-ARBA"/>
</dbReference>
<dbReference type="VEuPathDB" id="TriTrypDB:TcYC6_0082770"/>
<dbReference type="VEuPathDB" id="TriTrypDB:C4B63_32g21"/>
<comment type="caution">
    <text evidence="3">The sequence shown here is derived from an EMBL/GenBank/DDBJ whole genome shotgun (WGS) entry which is preliminary data.</text>
</comment>
<dbReference type="CDD" id="cd00177">
    <property type="entry name" value="START"/>
    <property type="match status" value="1"/>
</dbReference>
<dbReference type="EMBL" id="PRFA01000032">
    <property type="protein sequence ID" value="PWU93218.1"/>
    <property type="molecule type" value="Genomic_DNA"/>
</dbReference>
<feature type="domain" description="START" evidence="2">
    <location>
        <begin position="96"/>
        <end position="247"/>
    </location>
</feature>
<sequence length="363" mass="40128">MAYLVRKTEFSSSPLGFASHKRGVPDNDDGLYREAVNFIDVERLLLADAPATGFKLIAQDEDCGISLHSRPVEDCPMHLMRAEVELPCRPAEVLAYLNVSTRRRWDDYIAELRSVRILPRPGGVLGDSNVVDVDSVAELQLRPGQRRVALYYMAIHTPILLVQNRDFEMVVAEEVRHDGTVWVKAFSTPLGYVEPLDPRQSKYVRALMLFSGILARPVINAKGNMESHVSYVALVHPMGLVPSVLVNVVLGAQLNALKRLQRFIQQHPLSTLATEMAGKNSEHRSGAEYSGKAVIADRVKQAAGSQSTDQSAANAAVSKKGKNRNDGGNMKNKEAARGGINPQIRRQFASLMDRVMGFMRSKL</sequence>
<dbReference type="GO" id="GO:0008289">
    <property type="term" value="F:lipid binding"/>
    <property type="evidence" value="ECO:0007669"/>
    <property type="project" value="InterPro"/>
</dbReference>
<organism evidence="3 4">
    <name type="scientific">Trypanosoma cruzi</name>
    <dbReference type="NCBI Taxonomy" id="5693"/>
    <lineage>
        <taxon>Eukaryota</taxon>
        <taxon>Discoba</taxon>
        <taxon>Euglenozoa</taxon>
        <taxon>Kinetoplastea</taxon>
        <taxon>Metakinetoplastina</taxon>
        <taxon>Trypanosomatida</taxon>
        <taxon>Trypanosomatidae</taxon>
        <taxon>Trypanosoma</taxon>
        <taxon>Schizotrypanum</taxon>
    </lineage>
</organism>
<dbReference type="InterPro" id="IPR002913">
    <property type="entry name" value="START_lipid-bd_dom"/>
</dbReference>
<dbReference type="VEuPathDB" id="TriTrypDB:Tc_MARK_242"/>
<evidence type="ECO:0000313" key="3">
    <source>
        <dbReference type="EMBL" id="PWU93218.1"/>
    </source>
</evidence>
<dbReference type="PANTHER" id="PTHR19308">
    <property type="entry name" value="PHOSPHATIDYLCHOLINE TRANSFER PROTEIN"/>
    <property type="match status" value="1"/>
</dbReference>
<dbReference type="Pfam" id="PF01852">
    <property type="entry name" value="START"/>
    <property type="match status" value="1"/>
</dbReference>
<feature type="compositionally biased region" description="Polar residues" evidence="1">
    <location>
        <begin position="303"/>
        <end position="313"/>
    </location>
</feature>
<dbReference type="SUPFAM" id="SSF55961">
    <property type="entry name" value="Bet v1-like"/>
    <property type="match status" value="1"/>
</dbReference>
<dbReference type="InterPro" id="IPR023393">
    <property type="entry name" value="START-like_dom_sf"/>
</dbReference>
<dbReference type="Gene3D" id="3.30.530.20">
    <property type="match status" value="1"/>
</dbReference>